<dbReference type="EMBL" id="CAJFCV020000003">
    <property type="protein sequence ID" value="CAG9105470.1"/>
    <property type="molecule type" value="Genomic_DNA"/>
</dbReference>
<feature type="domain" description="Ig-like" evidence="8">
    <location>
        <begin position="21"/>
        <end position="113"/>
    </location>
</feature>
<dbReference type="Proteomes" id="UP000659654">
    <property type="component" value="Unassembled WGS sequence"/>
</dbReference>
<dbReference type="SMART" id="SM00408">
    <property type="entry name" value="IGc2"/>
    <property type="match status" value="4"/>
</dbReference>
<dbReference type="InterPro" id="IPR003599">
    <property type="entry name" value="Ig_sub"/>
</dbReference>
<dbReference type="GO" id="GO:0005886">
    <property type="term" value="C:plasma membrane"/>
    <property type="evidence" value="ECO:0007669"/>
    <property type="project" value="TreeGrafter"/>
</dbReference>
<keyword evidence="6" id="KW-1133">Transmembrane helix</keyword>
<dbReference type="GO" id="GO:0050839">
    <property type="term" value="F:cell adhesion molecule binding"/>
    <property type="evidence" value="ECO:0007669"/>
    <property type="project" value="TreeGrafter"/>
</dbReference>
<dbReference type="PANTHER" id="PTHR11640:SF31">
    <property type="entry name" value="IRREGULAR CHIASM C-ROUGHEST PROTEIN-RELATED"/>
    <property type="match status" value="1"/>
</dbReference>
<sequence>MGQKALWPLFLFLAQCAWAIQKIAEAPKNTTVHLGESALLRCRVENQRGAVQWTKDGFGLGTDRDMKLFKRYQMVGSTANGEYHLQIQNATLDDDGAYECQLLWAEENPAVISEPAYLGVLATPKGPFLTIENQKAEPIEAVEDIPLQAKCTVNHGKPAARIVWVISMDKEGQRIAAYINNASDVLKEIGINPVRNQRNYDLSVLEDTEEDDDGFVSITSTLRFIPTKFDDKKYLSCMAIHPTFGGRAHTRAQLLNVQYKPKVKVVLDEKQSDLREGGRAMFSCLVDAQPGDTRVYWAKYGDRLKELNSKTAVIENLSMEDHANHVTCIAENKIGQSRGSMNISIHYAPKMMSTSRTQIVQRGESVSFQCETVGNPKPTVLWFRRGIHTTQTTEPIAKGPTLTLDSVHAWHVGEYECMAKSPGFPPARLTHYLHMKGPPIITLEEPIQNSRRIELRCKVRAKPSPNKVLWYINDRELNYNLAQGRLGLDEVQTDYGVESKLTITKVTEKDYGTYNCTAWNEFGASSAHIRVTQKTVWENIKKTIFQWFVAVPWYVWIIIMAIFMLLLASCLIWRCCCCCRKCRSNESIKPTKFSDCSDVTVRCEALDEDAQEYFTNMFPSPHSGSDILRKDYISVPQSNPDLDYLPPPVYGSYYQATYDYADNNRPIRIEPGAYGSYSQSPVLGNDVCVGVYPNRNNVTVRQLNVAPLDTLPEIVTPQDDLQRTASRLSTHV</sequence>
<dbReference type="InterPro" id="IPR013098">
    <property type="entry name" value="Ig_I-set"/>
</dbReference>
<evidence type="ECO:0000256" key="5">
    <source>
        <dbReference type="ARBA" id="ARBA00023319"/>
    </source>
</evidence>
<dbReference type="SUPFAM" id="SSF48726">
    <property type="entry name" value="Immunoglobulin"/>
    <property type="match status" value="5"/>
</dbReference>
<accession>A0A7I8WLE7</accession>
<dbReference type="PROSITE" id="PS50835">
    <property type="entry name" value="IG_LIKE"/>
    <property type="match status" value="4"/>
</dbReference>
<feature type="domain" description="Ig-like" evidence="8">
    <location>
        <begin position="438"/>
        <end position="532"/>
    </location>
</feature>
<evidence type="ECO:0000256" key="7">
    <source>
        <dbReference type="SAM" id="SignalP"/>
    </source>
</evidence>
<feature type="chain" id="PRO_5036400054" evidence="7">
    <location>
        <begin position="20"/>
        <end position="732"/>
    </location>
</feature>
<evidence type="ECO:0000256" key="2">
    <source>
        <dbReference type="ARBA" id="ARBA00023136"/>
    </source>
</evidence>
<dbReference type="Proteomes" id="UP000582659">
    <property type="component" value="Unassembled WGS sequence"/>
</dbReference>
<keyword evidence="6" id="KW-0812">Transmembrane</keyword>
<evidence type="ECO:0000256" key="4">
    <source>
        <dbReference type="ARBA" id="ARBA00023180"/>
    </source>
</evidence>
<evidence type="ECO:0000313" key="9">
    <source>
        <dbReference type="EMBL" id="CAD5219877.1"/>
    </source>
</evidence>
<dbReference type="Pfam" id="PF07679">
    <property type="entry name" value="I-set"/>
    <property type="match status" value="1"/>
</dbReference>
<dbReference type="Gene3D" id="2.60.40.10">
    <property type="entry name" value="Immunoglobulins"/>
    <property type="match status" value="5"/>
</dbReference>
<evidence type="ECO:0000259" key="8">
    <source>
        <dbReference type="PROSITE" id="PS50835"/>
    </source>
</evidence>
<dbReference type="EMBL" id="CAJFDI010000003">
    <property type="protein sequence ID" value="CAD5219877.1"/>
    <property type="molecule type" value="Genomic_DNA"/>
</dbReference>
<feature type="domain" description="Ig-like" evidence="8">
    <location>
        <begin position="261"/>
        <end position="344"/>
    </location>
</feature>
<reference evidence="9" key="1">
    <citation type="submission" date="2020-09" db="EMBL/GenBank/DDBJ databases">
        <authorList>
            <person name="Kikuchi T."/>
        </authorList>
    </citation>
    <scope>NUCLEOTIDE SEQUENCE</scope>
    <source>
        <strain evidence="9">Ka4C1</strain>
    </source>
</reference>
<keyword evidence="7" id="KW-0732">Signal</keyword>
<evidence type="ECO:0000313" key="10">
    <source>
        <dbReference type="Proteomes" id="UP000659654"/>
    </source>
</evidence>
<dbReference type="Pfam" id="PF13927">
    <property type="entry name" value="Ig_3"/>
    <property type="match status" value="2"/>
</dbReference>
<keyword evidence="4" id="KW-0325">Glycoprotein</keyword>
<organism evidence="9 10">
    <name type="scientific">Bursaphelenchus xylophilus</name>
    <name type="common">Pinewood nematode worm</name>
    <name type="synonym">Aphelenchoides xylophilus</name>
    <dbReference type="NCBI Taxonomy" id="6326"/>
    <lineage>
        <taxon>Eukaryota</taxon>
        <taxon>Metazoa</taxon>
        <taxon>Ecdysozoa</taxon>
        <taxon>Nematoda</taxon>
        <taxon>Chromadorea</taxon>
        <taxon>Rhabditida</taxon>
        <taxon>Tylenchina</taxon>
        <taxon>Tylenchomorpha</taxon>
        <taxon>Aphelenchoidea</taxon>
        <taxon>Aphelenchoididae</taxon>
        <taxon>Bursaphelenchus</taxon>
    </lineage>
</organism>
<dbReference type="InterPro" id="IPR013783">
    <property type="entry name" value="Ig-like_fold"/>
</dbReference>
<feature type="domain" description="Ig-like" evidence="8">
    <location>
        <begin position="349"/>
        <end position="430"/>
    </location>
</feature>
<evidence type="ECO:0000256" key="6">
    <source>
        <dbReference type="SAM" id="Phobius"/>
    </source>
</evidence>
<dbReference type="SMR" id="A0A7I8WLE7"/>
<dbReference type="GO" id="GO:0005911">
    <property type="term" value="C:cell-cell junction"/>
    <property type="evidence" value="ECO:0007669"/>
    <property type="project" value="TreeGrafter"/>
</dbReference>
<dbReference type="Pfam" id="PF08205">
    <property type="entry name" value="C2-set_2"/>
    <property type="match status" value="1"/>
</dbReference>
<protein>
    <submittedName>
        <fullName evidence="9">(pine wood nematode) hypothetical protein</fullName>
    </submittedName>
</protein>
<proteinExistence type="predicted"/>
<evidence type="ECO:0000256" key="3">
    <source>
        <dbReference type="ARBA" id="ARBA00023157"/>
    </source>
</evidence>
<dbReference type="InterPro" id="IPR051275">
    <property type="entry name" value="Cell_adhesion_signaling"/>
</dbReference>
<dbReference type="InterPro" id="IPR007110">
    <property type="entry name" value="Ig-like_dom"/>
</dbReference>
<dbReference type="SMART" id="SM00409">
    <property type="entry name" value="IG"/>
    <property type="match status" value="5"/>
</dbReference>
<dbReference type="InterPro" id="IPR003598">
    <property type="entry name" value="Ig_sub2"/>
</dbReference>
<dbReference type="OrthoDB" id="6413693at2759"/>
<dbReference type="AlphaFoldDB" id="A0A7I8WLE7"/>
<name>A0A7I8WLE7_BURXY</name>
<comment type="subcellular location">
    <subcellularLocation>
        <location evidence="1">Membrane</location>
        <topology evidence="1">Single-pass type I membrane protein</topology>
    </subcellularLocation>
</comment>
<feature type="transmembrane region" description="Helical" evidence="6">
    <location>
        <begin position="553"/>
        <end position="573"/>
    </location>
</feature>
<keyword evidence="2 6" id="KW-0472">Membrane</keyword>
<keyword evidence="5" id="KW-0393">Immunoglobulin domain</keyword>
<dbReference type="GO" id="GO:0098609">
    <property type="term" value="P:cell-cell adhesion"/>
    <property type="evidence" value="ECO:0007669"/>
    <property type="project" value="TreeGrafter"/>
</dbReference>
<evidence type="ECO:0000256" key="1">
    <source>
        <dbReference type="ARBA" id="ARBA00004479"/>
    </source>
</evidence>
<keyword evidence="3" id="KW-1015">Disulfide bond</keyword>
<feature type="signal peptide" evidence="7">
    <location>
        <begin position="1"/>
        <end position="19"/>
    </location>
</feature>
<dbReference type="PANTHER" id="PTHR11640">
    <property type="entry name" value="NEPHRIN"/>
    <property type="match status" value="1"/>
</dbReference>
<dbReference type="InterPro" id="IPR036179">
    <property type="entry name" value="Ig-like_dom_sf"/>
</dbReference>
<keyword evidence="10" id="KW-1185">Reference proteome</keyword>
<comment type="caution">
    <text evidence="9">The sequence shown here is derived from an EMBL/GenBank/DDBJ whole genome shotgun (WGS) entry which is preliminary data.</text>
</comment>
<dbReference type="InterPro" id="IPR013162">
    <property type="entry name" value="CD80_C2-set"/>
</dbReference>
<gene>
    <name evidence="9" type="ORF">BXYJ_LOCUS5898</name>
</gene>